<dbReference type="GO" id="GO:0006556">
    <property type="term" value="P:S-adenosylmethionine biosynthetic process"/>
    <property type="evidence" value="ECO:0007669"/>
    <property type="project" value="UniProtKB-UniPathway"/>
</dbReference>
<accession>A0A2R6NZD1</accession>
<dbReference type="EMBL" id="MLYV02000625">
    <property type="protein sequence ID" value="PSR81171.1"/>
    <property type="molecule type" value="Genomic_DNA"/>
</dbReference>
<dbReference type="PANTHER" id="PTHR10491">
    <property type="entry name" value="DTDP-4-DEHYDRORHAMNOSE REDUCTASE"/>
    <property type="match status" value="1"/>
</dbReference>
<dbReference type="InterPro" id="IPR029903">
    <property type="entry name" value="RmlD-like-bd"/>
</dbReference>
<evidence type="ECO:0000259" key="1">
    <source>
        <dbReference type="Pfam" id="PF04321"/>
    </source>
</evidence>
<reference evidence="2 3" key="1">
    <citation type="submission" date="2018-02" db="EMBL/GenBank/DDBJ databases">
        <title>Genome sequence of the basidiomycete white-rot fungus Phlebia centrifuga.</title>
        <authorList>
            <person name="Granchi Z."/>
            <person name="Peng M."/>
            <person name="de Vries R.P."/>
            <person name="Hilden K."/>
            <person name="Makela M.R."/>
            <person name="Grigoriev I."/>
            <person name="Riley R."/>
        </authorList>
    </citation>
    <scope>NUCLEOTIDE SEQUENCE [LARGE SCALE GENOMIC DNA]</scope>
    <source>
        <strain evidence="2 3">FBCC195</strain>
    </source>
</reference>
<gene>
    <name evidence="2" type="ORF">PHLCEN_2v6506</name>
</gene>
<dbReference type="STRING" id="98765.A0A2R6NZD1"/>
<organism evidence="2 3">
    <name type="scientific">Hermanssonia centrifuga</name>
    <dbReference type="NCBI Taxonomy" id="98765"/>
    <lineage>
        <taxon>Eukaryota</taxon>
        <taxon>Fungi</taxon>
        <taxon>Dikarya</taxon>
        <taxon>Basidiomycota</taxon>
        <taxon>Agaricomycotina</taxon>
        <taxon>Agaricomycetes</taxon>
        <taxon>Polyporales</taxon>
        <taxon>Meruliaceae</taxon>
        <taxon>Hermanssonia</taxon>
    </lineage>
</organism>
<dbReference type="GO" id="GO:0048269">
    <property type="term" value="C:methionine adenosyltransferase complex"/>
    <property type="evidence" value="ECO:0007669"/>
    <property type="project" value="TreeGrafter"/>
</dbReference>
<dbReference type="PANTHER" id="PTHR10491:SF4">
    <property type="entry name" value="METHIONINE ADENOSYLTRANSFERASE 2 SUBUNIT BETA"/>
    <property type="match status" value="1"/>
</dbReference>
<dbReference type="Proteomes" id="UP000186601">
    <property type="component" value="Unassembled WGS sequence"/>
</dbReference>
<name>A0A2R6NZD1_9APHY</name>
<dbReference type="InterPro" id="IPR005913">
    <property type="entry name" value="dTDP_dehydrorham_reduct"/>
</dbReference>
<keyword evidence="3" id="KW-1185">Reference proteome</keyword>
<dbReference type="AlphaFoldDB" id="A0A2R6NZD1"/>
<dbReference type="OrthoDB" id="6235964at2759"/>
<proteinExistence type="predicted"/>
<sequence length="277" mass="30038">MLTALSSDYVFDGSSPPYPPSTATNPLNLYGRTKRDGEVAVLSVTGAKTVALRVPVLYGPTPTPSDSAVNILLDVVSDQSGKTYKMDHFATRYPTNIVDIADFLVRLSTLPPSKTLPPIIHYSAEEPFTKYEMCLVFAKLLGLPHTHIIPQAEEPTDPNASTRPRDAHLYTLETEDLMAGYGGLGWTPFEEWWKSNKISQTRRPSGTSTGIRQDTWNDSCDMNGPGALGYALVLVYASYTIPGVEAVYASGKATKKVGSAVPLGARHLDLIATMDSL</sequence>
<evidence type="ECO:0000313" key="3">
    <source>
        <dbReference type="Proteomes" id="UP000186601"/>
    </source>
</evidence>
<dbReference type="GO" id="GO:0048270">
    <property type="term" value="F:methionine adenosyltransferase regulator activity"/>
    <property type="evidence" value="ECO:0007669"/>
    <property type="project" value="TreeGrafter"/>
</dbReference>
<dbReference type="SUPFAM" id="SSF51735">
    <property type="entry name" value="NAD(P)-binding Rossmann-fold domains"/>
    <property type="match status" value="1"/>
</dbReference>
<dbReference type="Pfam" id="PF04321">
    <property type="entry name" value="RmlD_sub_bind"/>
    <property type="match status" value="1"/>
</dbReference>
<feature type="domain" description="RmlD-like substrate binding" evidence="1">
    <location>
        <begin position="2"/>
        <end position="176"/>
    </location>
</feature>
<dbReference type="InterPro" id="IPR036291">
    <property type="entry name" value="NAD(P)-bd_dom_sf"/>
</dbReference>
<comment type="caution">
    <text evidence="2">The sequence shown here is derived from an EMBL/GenBank/DDBJ whole genome shotgun (WGS) entry which is preliminary data.</text>
</comment>
<evidence type="ECO:0000313" key="2">
    <source>
        <dbReference type="EMBL" id="PSR81171.1"/>
    </source>
</evidence>
<dbReference type="Gene3D" id="3.40.50.720">
    <property type="entry name" value="NAD(P)-binding Rossmann-like Domain"/>
    <property type="match status" value="1"/>
</dbReference>
<protein>
    <recommendedName>
        <fullName evidence="1">RmlD-like substrate binding domain-containing protein</fullName>
    </recommendedName>
</protein>
<dbReference type="UniPathway" id="UPA00315">
    <property type="reaction ID" value="UER00080"/>
</dbReference>